<name>A0ABW4JGK2_9BACL</name>
<dbReference type="EMBL" id="JBHUCX010000028">
    <property type="protein sequence ID" value="MFD1675447.1"/>
    <property type="molecule type" value="Genomic_DNA"/>
</dbReference>
<dbReference type="Pfam" id="PF01381">
    <property type="entry name" value="HTH_3"/>
    <property type="match status" value="1"/>
</dbReference>
<evidence type="ECO:0000313" key="3">
    <source>
        <dbReference type="Proteomes" id="UP001597079"/>
    </source>
</evidence>
<proteinExistence type="predicted"/>
<dbReference type="SUPFAM" id="SSF47413">
    <property type="entry name" value="lambda repressor-like DNA-binding domains"/>
    <property type="match status" value="1"/>
</dbReference>
<dbReference type="InterPro" id="IPR001387">
    <property type="entry name" value="Cro/C1-type_HTH"/>
</dbReference>
<dbReference type="RefSeq" id="WP_377943318.1">
    <property type="nucleotide sequence ID" value="NZ_JBHUCX010000028.1"/>
</dbReference>
<organism evidence="2 3">
    <name type="scientific">Alicyclobacillus fodiniaquatilis</name>
    <dbReference type="NCBI Taxonomy" id="1661150"/>
    <lineage>
        <taxon>Bacteria</taxon>
        <taxon>Bacillati</taxon>
        <taxon>Bacillota</taxon>
        <taxon>Bacilli</taxon>
        <taxon>Bacillales</taxon>
        <taxon>Alicyclobacillaceae</taxon>
        <taxon>Alicyclobacillus</taxon>
    </lineage>
</organism>
<dbReference type="CDD" id="cd00093">
    <property type="entry name" value="HTH_XRE"/>
    <property type="match status" value="1"/>
</dbReference>
<dbReference type="InterPro" id="IPR010982">
    <property type="entry name" value="Lambda_DNA-bd_dom_sf"/>
</dbReference>
<evidence type="ECO:0000313" key="2">
    <source>
        <dbReference type="EMBL" id="MFD1675447.1"/>
    </source>
</evidence>
<gene>
    <name evidence="2" type="ORF">ACFSB2_12155</name>
</gene>
<accession>A0ABW4JGK2</accession>
<dbReference type="SMART" id="SM00530">
    <property type="entry name" value="HTH_XRE"/>
    <property type="match status" value="1"/>
</dbReference>
<dbReference type="Proteomes" id="UP001597079">
    <property type="component" value="Unassembled WGS sequence"/>
</dbReference>
<dbReference type="PROSITE" id="PS50943">
    <property type="entry name" value="HTH_CROC1"/>
    <property type="match status" value="1"/>
</dbReference>
<protein>
    <submittedName>
        <fullName evidence="2">Helix-turn-helix transcriptional regulator</fullName>
    </submittedName>
</protein>
<evidence type="ECO:0000259" key="1">
    <source>
        <dbReference type="PROSITE" id="PS50943"/>
    </source>
</evidence>
<reference evidence="3" key="1">
    <citation type="journal article" date="2019" name="Int. J. Syst. Evol. Microbiol.">
        <title>The Global Catalogue of Microorganisms (GCM) 10K type strain sequencing project: providing services to taxonomists for standard genome sequencing and annotation.</title>
        <authorList>
            <consortium name="The Broad Institute Genomics Platform"/>
            <consortium name="The Broad Institute Genome Sequencing Center for Infectious Disease"/>
            <person name="Wu L."/>
            <person name="Ma J."/>
        </authorList>
    </citation>
    <scope>NUCLEOTIDE SEQUENCE [LARGE SCALE GENOMIC DNA]</scope>
    <source>
        <strain evidence="3">CGMCC 1.12286</strain>
    </source>
</reference>
<sequence>MRREWLVKFRGERTQEEVAKHCNIHRGHYSLIETGDRTPSVTVAKRIAAFLGFEWTLFFEHNCVDTLQNGNAVETNSA</sequence>
<dbReference type="Gene3D" id="1.10.260.40">
    <property type="entry name" value="lambda repressor-like DNA-binding domains"/>
    <property type="match status" value="1"/>
</dbReference>
<comment type="caution">
    <text evidence="2">The sequence shown here is derived from an EMBL/GenBank/DDBJ whole genome shotgun (WGS) entry which is preliminary data.</text>
</comment>
<feature type="domain" description="HTH cro/C1-type" evidence="1">
    <location>
        <begin position="14"/>
        <end position="58"/>
    </location>
</feature>
<keyword evidence="3" id="KW-1185">Reference proteome</keyword>